<name>A0A841RE21_9SPIO</name>
<dbReference type="EMBL" id="JACHGJ010000003">
    <property type="protein sequence ID" value="MBB6480612.1"/>
    <property type="molecule type" value="Genomic_DNA"/>
</dbReference>
<dbReference type="Proteomes" id="UP000587760">
    <property type="component" value="Unassembled WGS sequence"/>
</dbReference>
<dbReference type="RefSeq" id="WP_221439858.1">
    <property type="nucleotide sequence ID" value="NZ_JACHGJ010000003.1"/>
</dbReference>
<evidence type="ECO:0000313" key="2">
    <source>
        <dbReference type="EMBL" id="MBB6480612.1"/>
    </source>
</evidence>
<dbReference type="InterPro" id="IPR018658">
    <property type="entry name" value="DUF2089"/>
</dbReference>
<dbReference type="AlphaFoldDB" id="A0A841RE21"/>
<accession>A0A841RE21</accession>
<gene>
    <name evidence="2" type="ORF">HNR50_002275</name>
</gene>
<protein>
    <recommendedName>
        <fullName evidence="1">DUF2089 domain-containing protein</fullName>
    </recommendedName>
</protein>
<organism evidence="2 3">
    <name type="scientific">Spirochaeta isovalerica</name>
    <dbReference type="NCBI Taxonomy" id="150"/>
    <lineage>
        <taxon>Bacteria</taxon>
        <taxon>Pseudomonadati</taxon>
        <taxon>Spirochaetota</taxon>
        <taxon>Spirochaetia</taxon>
        <taxon>Spirochaetales</taxon>
        <taxon>Spirochaetaceae</taxon>
        <taxon>Spirochaeta</taxon>
    </lineage>
</organism>
<sequence length="122" mass="13785">MMVKDWQQLMAISGDRKVVIEKVYVPDLDVHIEGQFNMPEIMTLSQEDQIFAARFIKSGGSIKEMEKQFGISYPTVKNRLKNIASALGGVDIEMDYRKPAMSVLDLLEKGEISVEDAMKELS</sequence>
<keyword evidence="3" id="KW-1185">Reference proteome</keyword>
<reference evidence="2 3" key="1">
    <citation type="submission" date="2020-08" db="EMBL/GenBank/DDBJ databases">
        <title>Genomic Encyclopedia of Type Strains, Phase IV (KMG-IV): sequencing the most valuable type-strain genomes for metagenomic binning, comparative biology and taxonomic classification.</title>
        <authorList>
            <person name="Goeker M."/>
        </authorList>
    </citation>
    <scope>NUCLEOTIDE SEQUENCE [LARGE SCALE GENOMIC DNA]</scope>
    <source>
        <strain evidence="2 3">DSM 2461</strain>
    </source>
</reference>
<dbReference type="Pfam" id="PF09862">
    <property type="entry name" value="DUF2089"/>
    <property type="match status" value="1"/>
</dbReference>
<evidence type="ECO:0000259" key="1">
    <source>
        <dbReference type="Pfam" id="PF09862"/>
    </source>
</evidence>
<proteinExistence type="predicted"/>
<feature type="domain" description="DUF2089" evidence="1">
    <location>
        <begin position="44"/>
        <end position="88"/>
    </location>
</feature>
<comment type="caution">
    <text evidence="2">The sequence shown here is derived from an EMBL/GenBank/DDBJ whole genome shotgun (WGS) entry which is preliminary data.</text>
</comment>
<evidence type="ECO:0000313" key="3">
    <source>
        <dbReference type="Proteomes" id="UP000587760"/>
    </source>
</evidence>